<proteinExistence type="inferred from homology"/>
<feature type="domain" description="RNA polymerase sigma-70 region 2" evidence="6">
    <location>
        <begin position="6"/>
        <end position="73"/>
    </location>
</feature>
<reference evidence="8" key="1">
    <citation type="submission" date="2021-01" db="EMBL/GenBank/DDBJ databases">
        <title>Whole genome shotgun sequence of Actinoplanes cyaneus NBRC 14990.</title>
        <authorList>
            <person name="Komaki H."/>
            <person name="Tamura T."/>
        </authorList>
    </citation>
    <scope>NUCLEOTIDE SEQUENCE</scope>
    <source>
        <strain evidence="8">NBRC 14990</strain>
    </source>
</reference>
<feature type="domain" description="RNA polymerase sigma factor 70 region 4 type 2" evidence="7">
    <location>
        <begin position="106"/>
        <end position="156"/>
    </location>
</feature>
<comment type="subunit">
    <text evidence="2">Interacts transiently with the RNA polymerase catalytic core formed by RpoA, RpoB, RpoC and RpoZ (2 alpha, 1 beta, 1 beta' and 1 omega subunit) to form the RNA polymerase holoenzyme that can initiate transcription.</text>
</comment>
<dbReference type="SUPFAM" id="SSF88659">
    <property type="entry name" value="Sigma3 and sigma4 domains of RNA polymerase sigma factors"/>
    <property type="match status" value="1"/>
</dbReference>
<gene>
    <name evidence="8" type="ORF">Acy02nite_73400</name>
</gene>
<evidence type="ECO:0000256" key="1">
    <source>
        <dbReference type="ARBA" id="ARBA00010641"/>
    </source>
</evidence>
<dbReference type="PANTHER" id="PTHR30173:SF36">
    <property type="entry name" value="ECF RNA POLYMERASE SIGMA FACTOR SIGJ"/>
    <property type="match status" value="1"/>
</dbReference>
<evidence type="ECO:0000313" key="8">
    <source>
        <dbReference type="EMBL" id="GID69459.1"/>
    </source>
</evidence>
<evidence type="ECO:0000256" key="2">
    <source>
        <dbReference type="ARBA" id="ARBA00011344"/>
    </source>
</evidence>
<dbReference type="InterPro" id="IPR013249">
    <property type="entry name" value="RNA_pol_sigma70_r4_t2"/>
</dbReference>
<evidence type="ECO:0000256" key="4">
    <source>
        <dbReference type="ARBA" id="ARBA00023082"/>
    </source>
</evidence>
<evidence type="ECO:0000259" key="7">
    <source>
        <dbReference type="Pfam" id="PF08281"/>
    </source>
</evidence>
<dbReference type="InterPro" id="IPR052704">
    <property type="entry name" value="ECF_Sigma-70_Domain"/>
</dbReference>
<dbReference type="InterPro" id="IPR036388">
    <property type="entry name" value="WH-like_DNA-bd_sf"/>
</dbReference>
<evidence type="ECO:0000259" key="6">
    <source>
        <dbReference type="Pfam" id="PF04542"/>
    </source>
</evidence>
<dbReference type="GO" id="GO:0003677">
    <property type="term" value="F:DNA binding"/>
    <property type="evidence" value="ECO:0007669"/>
    <property type="project" value="InterPro"/>
</dbReference>
<sequence length="292" mass="31839">MSEDVFVAHRGLLFTVAYEMLGSVADAEDVVQETWLRWAGLPGAERDGVREPRAYLVRIVTRLSLNRLRTLARRREEYVGEWLPEPVATGPDVAEDVELAENVSIAVLAVLETLLPTERAVFVLREVFDVPYDEIAEALDKSPVAVRQIAARARKHVAARRPRMPVGRAEQRRVVERFLAALTTGDVPGLLEVLAPDVVVVGDGGGLAPTIPKPVRGAAKLVPVMARFPELAPGARAFAVDLNGGAGARLDPGGEFDTAVSFVVEDGRITRIFAIRNPHKLARLGEVAQLRR</sequence>
<keyword evidence="3" id="KW-0805">Transcription regulation</keyword>
<evidence type="ECO:0000313" key="9">
    <source>
        <dbReference type="Proteomes" id="UP000619479"/>
    </source>
</evidence>
<dbReference type="Gene3D" id="3.10.450.50">
    <property type="match status" value="1"/>
</dbReference>
<dbReference type="InterPro" id="IPR014303">
    <property type="entry name" value="RNA_pol_sigma-70_ECF"/>
</dbReference>
<dbReference type="NCBIfam" id="NF007214">
    <property type="entry name" value="PRK09636.1"/>
    <property type="match status" value="1"/>
</dbReference>
<dbReference type="InterPro" id="IPR014284">
    <property type="entry name" value="RNA_pol_sigma-70_dom"/>
</dbReference>
<dbReference type="InterPro" id="IPR013325">
    <property type="entry name" value="RNA_pol_sigma_r2"/>
</dbReference>
<evidence type="ECO:0000256" key="5">
    <source>
        <dbReference type="ARBA" id="ARBA00023163"/>
    </source>
</evidence>
<keyword evidence="4" id="KW-0731">Sigma factor</keyword>
<dbReference type="SUPFAM" id="SSF54427">
    <property type="entry name" value="NTF2-like"/>
    <property type="match status" value="1"/>
</dbReference>
<dbReference type="EMBL" id="BOMH01000061">
    <property type="protein sequence ID" value="GID69459.1"/>
    <property type="molecule type" value="Genomic_DNA"/>
</dbReference>
<organism evidence="8 9">
    <name type="scientific">Actinoplanes cyaneus</name>
    <dbReference type="NCBI Taxonomy" id="52696"/>
    <lineage>
        <taxon>Bacteria</taxon>
        <taxon>Bacillati</taxon>
        <taxon>Actinomycetota</taxon>
        <taxon>Actinomycetes</taxon>
        <taxon>Micromonosporales</taxon>
        <taxon>Micromonosporaceae</taxon>
        <taxon>Actinoplanes</taxon>
    </lineage>
</organism>
<dbReference type="Proteomes" id="UP000619479">
    <property type="component" value="Unassembled WGS sequence"/>
</dbReference>
<evidence type="ECO:0000256" key="3">
    <source>
        <dbReference type="ARBA" id="ARBA00023015"/>
    </source>
</evidence>
<dbReference type="Pfam" id="PF04542">
    <property type="entry name" value="Sigma70_r2"/>
    <property type="match status" value="1"/>
</dbReference>
<dbReference type="NCBIfam" id="TIGR02937">
    <property type="entry name" value="sigma70-ECF"/>
    <property type="match status" value="1"/>
</dbReference>
<keyword evidence="9" id="KW-1185">Reference proteome</keyword>
<dbReference type="NCBIfam" id="TIGR02957">
    <property type="entry name" value="SigX4"/>
    <property type="match status" value="1"/>
</dbReference>
<dbReference type="InterPro" id="IPR013324">
    <property type="entry name" value="RNA_pol_sigma_r3/r4-like"/>
</dbReference>
<dbReference type="Gene3D" id="1.10.10.10">
    <property type="entry name" value="Winged helix-like DNA-binding domain superfamily/Winged helix DNA-binding domain"/>
    <property type="match status" value="1"/>
</dbReference>
<protein>
    <submittedName>
        <fullName evidence="8">RNA polymerase sigma24 factor</fullName>
    </submittedName>
</protein>
<dbReference type="RefSeq" id="WP_203751905.1">
    <property type="nucleotide sequence ID" value="NZ_BAAAUC010000005.1"/>
</dbReference>
<dbReference type="InterPro" id="IPR007627">
    <property type="entry name" value="RNA_pol_sigma70_r2"/>
</dbReference>
<name>A0A919IPK7_9ACTN</name>
<dbReference type="GO" id="GO:0006352">
    <property type="term" value="P:DNA-templated transcription initiation"/>
    <property type="evidence" value="ECO:0007669"/>
    <property type="project" value="InterPro"/>
</dbReference>
<dbReference type="Gene3D" id="1.10.1740.10">
    <property type="match status" value="1"/>
</dbReference>
<comment type="caution">
    <text evidence="8">The sequence shown here is derived from an EMBL/GenBank/DDBJ whole genome shotgun (WGS) entry which is preliminary data.</text>
</comment>
<dbReference type="PANTHER" id="PTHR30173">
    <property type="entry name" value="SIGMA 19 FACTOR"/>
    <property type="match status" value="1"/>
</dbReference>
<dbReference type="SUPFAM" id="SSF88946">
    <property type="entry name" value="Sigma2 domain of RNA polymerase sigma factors"/>
    <property type="match status" value="1"/>
</dbReference>
<keyword evidence="5" id="KW-0804">Transcription</keyword>
<dbReference type="AlphaFoldDB" id="A0A919IPK7"/>
<accession>A0A919IPK7</accession>
<dbReference type="Pfam" id="PF08281">
    <property type="entry name" value="Sigma70_r4_2"/>
    <property type="match status" value="1"/>
</dbReference>
<comment type="similarity">
    <text evidence="1">Belongs to the sigma-70 factor family. ECF subfamily.</text>
</comment>
<dbReference type="GO" id="GO:0016987">
    <property type="term" value="F:sigma factor activity"/>
    <property type="evidence" value="ECO:0007669"/>
    <property type="project" value="UniProtKB-KW"/>
</dbReference>
<dbReference type="InterPro" id="IPR032710">
    <property type="entry name" value="NTF2-like_dom_sf"/>
</dbReference>